<evidence type="ECO:0000256" key="9">
    <source>
        <dbReference type="SAM" id="Phobius"/>
    </source>
</evidence>
<dbReference type="PANTHER" id="PTHR30574">
    <property type="entry name" value="INNER MEMBRANE PROTEIN YEDE"/>
    <property type="match status" value="1"/>
</dbReference>
<comment type="subcellular location">
    <subcellularLocation>
        <location evidence="1">Cell inner membrane</location>
        <topology evidence="1">Multi-pass membrane protein</topology>
    </subcellularLocation>
</comment>
<name>A0A3N4UMR0_9RHOB</name>
<evidence type="ECO:0000256" key="1">
    <source>
        <dbReference type="ARBA" id="ARBA00004429"/>
    </source>
</evidence>
<feature type="transmembrane region" description="Helical" evidence="9">
    <location>
        <begin position="54"/>
        <end position="74"/>
    </location>
</feature>
<dbReference type="PANTHER" id="PTHR30574:SF1">
    <property type="entry name" value="SULPHUR TRANSPORT DOMAIN-CONTAINING PROTEIN"/>
    <property type="match status" value="1"/>
</dbReference>
<organism evidence="10 11">
    <name type="scientific">Pacificibacter maritimus</name>
    <dbReference type="NCBI Taxonomy" id="762213"/>
    <lineage>
        <taxon>Bacteria</taxon>
        <taxon>Pseudomonadati</taxon>
        <taxon>Pseudomonadota</taxon>
        <taxon>Alphaproteobacteria</taxon>
        <taxon>Rhodobacterales</taxon>
        <taxon>Roseobacteraceae</taxon>
        <taxon>Pacificibacter</taxon>
    </lineage>
</organism>
<evidence type="ECO:0000256" key="6">
    <source>
        <dbReference type="ARBA" id="ARBA00022989"/>
    </source>
</evidence>
<comment type="caution">
    <text evidence="10">The sequence shown here is derived from an EMBL/GenBank/DDBJ whole genome shotgun (WGS) entry which is preliminary data.</text>
</comment>
<keyword evidence="4" id="KW-0997">Cell inner membrane</keyword>
<dbReference type="RefSeq" id="WP_123791924.1">
    <property type="nucleotide sequence ID" value="NZ_RKQK01000001.1"/>
</dbReference>
<sequence length="144" mass="14788">MITEFTPWASLIGGLLIGLSAVLLMAFQGRIFGATGILAGFLQPSSSRDWAWRAALLAGMVTAPVVLLLVTGSMPAIDVPVSRLALVIGGFIVGIGVTFGSGCTSGHGVCGMARLSPRSIAATITFMISTGITVYIIRHILGGI</sequence>
<keyword evidence="11" id="KW-1185">Reference proteome</keyword>
<dbReference type="Pfam" id="PF04143">
    <property type="entry name" value="Sulf_transp"/>
    <property type="match status" value="1"/>
</dbReference>
<evidence type="ECO:0000313" key="10">
    <source>
        <dbReference type="EMBL" id="RPE71733.1"/>
    </source>
</evidence>
<keyword evidence="2" id="KW-0813">Transport</keyword>
<dbReference type="OrthoDB" id="9814020at2"/>
<evidence type="ECO:0000256" key="7">
    <source>
        <dbReference type="ARBA" id="ARBA00023136"/>
    </source>
</evidence>
<feature type="transmembrane region" description="Helical" evidence="9">
    <location>
        <begin position="12"/>
        <end position="42"/>
    </location>
</feature>
<feature type="transmembrane region" description="Helical" evidence="9">
    <location>
        <begin position="80"/>
        <end position="99"/>
    </location>
</feature>
<evidence type="ECO:0000256" key="8">
    <source>
        <dbReference type="ARBA" id="ARBA00035655"/>
    </source>
</evidence>
<proteinExistence type="inferred from homology"/>
<gene>
    <name evidence="10" type="ORF">EDD53_0860</name>
</gene>
<comment type="similarity">
    <text evidence="8">Belongs to the TsuA/YedE (TC 9.B.102) family.</text>
</comment>
<evidence type="ECO:0000256" key="2">
    <source>
        <dbReference type="ARBA" id="ARBA00022448"/>
    </source>
</evidence>
<dbReference type="GO" id="GO:0005886">
    <property type="term" value="C:plasma membrane"/>
    <property type="evidence" value="ECO:0007669"/>
    <property type="project" value="UniProtKB-SubCell"/>
</dbReference>
<dbReference type="InterPro" id="IPR007272">
    <property type="entry name" value="Sulf_transp_TsuA/YedE"/>
</dbReference>
<keyword evidence="7 9" id="KW-0472">Membrane</keyword>
<feature type="transmembrane region" description="Helical" evidence="9">
    <location>
        <begin position="120"/>
        <end position="141"/>
    </location>
</feature>
<evidence type="ECO:0000256" key="4">
    <source>
        <dbReference type="ARBA" id="ARBA00022519"/>
    </source>
</evidence>
<keyword evidence="5 9" id="KW-0812">Transmembrane</keyword>
<accession>A0A3N4UMR0</accession>
<evidence type="ECO:0000256" key="5">
    <source>
        <dbReference type="ARBA" id="ARBA00022692"/>
    </source>
</evidence>
<keyword evidence="6 9" id="KW-1133">Transmembrane helix</keyword>
<reference evidence="10 11" key="1">
    <citation type="submission" date="2018-11" db="EMBL/GenBank/DDBJ databases">
        <title>Genomic Encyclopedia of Type Strains, Phase IV (KMG-IV): sequencing the most valuable type-strain genomes for metagenomic binning, comparative biology and taxonomic classification.</title>
        <authorList>
            <person name="Goeker M."/>
        </authorList>
    </citation>
    <scope>NUCLEOTIDE SEQUENCE [LARGE SCALE GENOMIC DNA]</scope>
    <source>
        <strain evidence="10 11">DSM 104731</strain>
    </source>
</reference>
<protein>
    <submittedName>
        <fullName evidence="10">Uncharacterized protein</fullName>
    </submittedName>
</protein>
<evidence type="ECO:0000256" key="3">
    <source>
        <dbReference type="ARBA" id="ARBA00022475"/>
    </source>
</evidence>
<dbReference type="Proteomes" id="UP000269689">
    <property type="component" value="Unassembled WGS sequence"/>
</dbReference>
<dbReference type="AlphaFoldDB" id="A0A3N4UMR0"/>
<keyword evidence="3" id="KW-1003">Cell membrane</keyword>
<evidence type="ECO:0000313" key="11">
    <source>
        <dbReference type="Proteomes" id="UP000269689"/>
    </source>
</evidence>
<dbReference type="EMBL" id="RKQK01000001">
    <property type="protein sequence ID" value="RPE71733.1"/>
    <property type="molecule type" value="Genomic_DNA"/>
</dbReference>